<reference evidence="2 3" key="1">
    <citation type="submission" date="2015-02" db="EMBL/GenBank/DDBJ databases">
        <title>Draft genome sequence of Kitasatospora griseola MF730-N6, a bafilomycin, terpentecin and satosporin producer.</title>
        <authorList>
            <person name="Arens J.C."/>
            <person name="Haltli B."/>
            <person name="Kerr R.G."/>
        </authorList>
    </citation>
    <scope>NUCLEOTIDE SEQUENCE [LARGE SCALE GENOMIC DNA]</scope>
    <source>
        <strain evidence="2 3">MF730-N6</strain>
    </source>
</reference>
<evidence type="ECO:0000313" key="2">
    <source>
        <dbReference type="EMBL" id="KIQ63108.1"/>
    </source>
</evidence>
<dbReference type="PATRIC" id="fig|2064.6.peg.6465"/>
<sequence>MTEVERETDRLRQFRAEAEEAAEALETAIKVAGLPPLVSLSPVYAASALPAGAHVHIGGCSARTARALADVLTEYARLTGRLIDGDARRVMARVLTASGVMPALPSDGLYVVRQELSA</sequence>
<proteinExistence type="predicted"/>
<feature type="coiled-coil region" evidence="1">
    <location>
        <begin position="1"/>
        <end position="31"/>
    </location>
</feature>
<evidence type="ECO:0000313" key="3">
    <source>
        <dbReference type="Proteomes" id="UP000032066"/>
    </source>
</evidence>
<organism evidence="2 3">
    <name type="scientific">Kitasatospora griseola</name>
    <name type="common">Streptomyces griseolosporeus</name>
    <dbReference type="NCBI Taxonomy" id="2064"/>
    <lineage>
        <taxon>Bacteria</taxon>
        <taxon>Bacillati</taxon>
        <taxon>Actinomycetota</taxon>
        <taxon>Actinomycetes</taxon>
        <taxon>Kitasatosporales</taxon>
        <taxon>Streptomycetaceae</taxon>
        <taxon>Kitasatospora</taxon>
    </lineage>
</organism>
<comment type="caution">
    <text evidence="2">The sequence shown here is derived from an EMBL/GenBank/DDBJ whole genome shotgun (WGS) entry which is preliminary data.</text>
</comment>
<dbReference type="AlphaFoldDB" id="A0A0D0PX16"/>
<evidence type="ECO:0000256" key="1">
    <source>
        <dbReference type="SAM" id="Coils"/>
    </source>
</evidence>
<dbReference type="Proteomes" id="UP000032066">
    <property type="component" value="Unassembled WGS sequence"/>
</dbReference>
<dbReference type="EMBL" id="JXZB01000004">
    <property type="protein sequence ID" value="KIQ63108.1"/>
    <property type="molecule type" value="Genomic_DNA"/>
</dbReference>
<gene>
    <name evidence="2" type="ORF">TR51_30455</name>
</gene>
<dbReference type="STRING" id="2064.TR51_30455"/>
<accession>A0A0D0PX16</accession>
<dbReference type="RefSeq" id="WP_043915459.1">
    <property type="nucleotide sequence ID" value="NZ_JXZB01000004.1"/>
</dbReference>
<protein>
    <submittedName>
        <fullName evidence="2">Uncharacterized protein</fullName>
    </submittedName>
</protein>
<keyword evidence="1" id="KW-0175">Coiled coil</keyword>
<dbReference type="OrthoDB" id="3873979at2"/>
<name>A0A0D0PX16_KITGR</name>
<keyword evidence="3" id="KW-1185">Reference proteome</keyword>